<dbReference type="EMBL" id="NVUL01000007">
    <property type="protein sequence ID" value="PCI80994.1"/>
    <property type="molecule type" value="Genomic_DNA"/>
</dbReference>
<dbReference type="Proteomes" id="UP000218767">
    <property type="component" value="Unassembled WGS sequence"/>
</dbReference>
<name>A0A2A4XES3_9GAMM</name>
<gene>
    <name evidence="1" type="ORF">COB20_02560</name>
</gene>
<dbReference type="AlphaFoldDB" id="A0A2A4XES3"/>
<reference evidence="2" key="1">
    <citation type="submission" date="2017-08" db="EMBL/GenBank/DDBJ databases">
        <title>A dynamic microbial community with high functional redundancy inhabits the cold, oxic subseafloor aquifer.</title>
        <authorList>
            <person name="Tully B.J."/>
            <person name="Wheat C.G."/>
            <person name="Glazer B.T."/>
            <person name="Huber J.A."/>
        </authorList>
    </citation>
    <scope>NUCLEOTIDE SEQUENCE [LARGE SCALE GENOMIC DNA]</scope>
</reference>
<accession>A0A2A4XES3</accession>
<protein>
    <submittedName>
        <fullName evidence="1">Uncharacterized protein</fullName>
    </submittedName>
</protein>
<organism evidence="1 2">
    <name type="scientific">SAR86 cluster bacterium</name>
    <dbReference type="NCBI Taxonomy" id="2030880"/>
    <lineage>
        <taxon>Bacteria</taxon>
        <taxon>Pseudomonadati</taxon>
        <taxon>Pseudomonadota</taxon>
        <taxon>Gammaproteobacteria</taxon>
        <taxon>SAR86 cluster</taxon>
    </lineage>
</organism>
<evidence type="ECO:0000313" key="1">
    <source>
        <dbReference type="EMBL" id="PCI80994.1"/>
    </source>
</evidence>
<sequence length="533" mass="58828">MDGNAMRIRTCSVLLILILVMGCSTVGDGNRTLVKSCVPDTLAGNAVGNDINNVFPEFTEIGCTEFSVLNLTPDANETVANFQSFLQGRYGVATQSGANEIIELNSVIRRKDTTPSFLYDEEYKAINNAIATVALNEKLTSSKKGELIRGIRARLLNTPRSDSLTTRSYLYEGVDMYNYFPRIEVDFSAKLRSVSELDTFKHLGIVIEIQDKFSNTKFIDYTPKEADVVAFSRGTLKQDNKLTVSPSVEDTVKQAIASSSSTTAPVTSDSETDTTQLTRGLETGFTASESYTNALVDALERRTTGILDDGNVFFASYRSARDKRISGTYTFDLMLEIESKAELFYADNSSEVDANSCDNMILNSGKTLTYVASVPCDDDVLVDIYLVGVARHVYDRGLTGYFAKVPEVENDDVYEHVVVRKIPSVALWSLAGPSWLGLVTNQTNSLVINTLFDEAFYGIYETTQNNAGNTVESFLSMGNGKKFTFTYEGSKTLILKPHSFTREAGSTVNSYEPNNTNINVQHGEVYIEYQIDT</sequence>
<evidence type="ECO:0000313" key="2">
    <source>
        <dbReference type="Proteomes" id="UP000218767"/>
    </source>
</evidence>
<dbReference type="PROSITE" id="PS51257">
    <property type="entry name" value="PROKAR_LIPOPROTEIN"/>
    <property type="match status" value="1"/>
</dbReference>
<proteinExistence type="predicted"/>
<comment type="caution">
    <text evidence="1">The sequence shown here is derived from an EMBL/GenBank/DDBJ whole genome shotgun (WGS) entry which is preliminary data.</text>
</comment>